<sequence length="146" mass="16333">MYSEESLDRNTPLAACSLAFKVQFNLQKDKGVENIIRLSTRGPSTIKVVKDLQIEIVSEEIERALRKLCYEATISIHHRGVIEELERNENGKVKRFKAVMSTFTLGGGFVEVDLEKGSVLVTVNGLLSDRSVFEVIEGEIIETLCC</sequence>
<gene>
    <name evidence="1" type="ORF">NAEGRDRAFT_64954</name>
</gene>
<organism evidence="2">
    <name type="scientific">Naegleria gruberi</name>
    <name type="common">Amoeba</name>
    <dbReference type="NCBI Taxonomy" id="5762"/>
    <lineage>
        <taxon>Eukaryota</taxon>
        <taxon>Discoba</taxon>
        <taxon>Heterolobosea</taxon>
        <taxon>Tetramitia</taxon>
        <taxon>Eutetramitia</taxon>
        <taxon>Vahlkampfiidae</taxon>
        <taxon>Naegleria</taxon>
    </lineage>
</organism>
<name>D2V7X2_NAEGR</name>
<evidence type="ECO:0000313" key="1">
    <source>
        <dbReference type="EMBL" id="EFC46940.1"/>
    </source>
</evidence>
<proteinExistence type="predicted"/>
<dbReference type="EMBL" id="GG738856">
    <property type="protein sequence ID" value="EFC46940.1"/>
    <property type="molecule type" value="Genomic_DNA"/>
</dbReference>
<accession>D2V7X2</accession>
<dbReference type="KEGG" id="ngr:NAEGRDRAFT_64954"/>
<dbReference type="AlphaFoldDB" id="D2V7X2"/>
<keyword evidence="2" id="KW-1185">Reference proteome</keyword>
<dbReference type="Proteomes" id="UP000006671">
    <property type="component" value="Unassembled WGS sequence"/>
</dbReference>
<evidence type="ECO:0000313" key="2">
    <source>
        <dbReference type="Proteomes" id="UP000006671"/>
    </source>
</evidence>
<dbReference type="GeneID" id="8861259"/>
<dbReference type="InParanoid" id="D2V7X2"/>
<dbReference type="RefSeq" id="XP_002679684.1">
    <property type="nucleotide sequence ID" value="XM_002679638.1"/>
</dbReference>
<dbReference type="VEuPathDB" id="AmoebaDB:NAEGRDRAFT_64954"/>
<protein>
    <submittedName>
        <fullName evidence="1">Predicted protein</fullName>
    </submittedName>
</protein>
<reference evidence="1 2" key="1">
    <citation type="journal article" date="2010" name="Cell">
        <title>The genome of Naegleria gruberi illuminates early eukaryotic versatility.</title>
        <authorList>
            <person name="Fritz-Laylin L.K."/>
            <person name="Prochnik S.E."/>
            <person name="Ginger M.L."/>
            <person name="Dacks J.B."/>
            <person name="Carpenter M.L."/>
            <person name="Field M.C."/>
            <person name="Kuo A."/>
            <person name="Paredez A."/>
            <person name="Chapman J."/>
            <person name="Pham J."/>
            <person name="Shu S."/>
            <person name="Neupane R."/>
            <person name="Cipriano M."/>
            <person name="Mancuso J."/>
            <person name="Tu H."/>
            <person name="Salamov A."/>
            <person name="Lindquist E."/>
            <person name="Shapiro H."/>
            <person name="Lucas S."/>
            <person name="Grigoriev I.V."/>
            <person name="Cande W.Z."/>
            <person name="Fulton C."/>
            <person name="Rokhsar D.S."/>
            <person name="Dawson S.C."/>
        </authorList>
    </citation>
    <scope>NUCLEOTIDE SEQUENCE [LARGE SCALE GENOMIC DNA]</scope>
    <source>
        <strain evidence="1 2">NEG-M</strain>
    </source>
</reference>